<evidence type="ECO:0000256" key="1">
    <source>
        <dbReference type="ARBA" id="ARBA00004123"/>
    </source>
</evidence>
<dbReference type="AlphaFoldDB" id="A0A0C2WDG2"/>
<evidence type="ECO:0000256" key="2">
    <source>
        <dbReference type="ARBA" id="ARBA00005907"/>
    </source>
</evidence>
<dbReference type="Proteomes" id="UP000054097">
    <property type="component" value="Unassembled WGS sequence"/>
</dbReference>
<proteinExistence type="inferred from homology"/>
<dbReference type="InterPro" id="IPR005343">
    <property type="entry name" value="Noc2"/>
</dbReference>
<accession>A0A0C2WDG2</accession>
<dbReference type="STRING" id="933852.A0A0C2WDG2"/>
<keyword evidence="3" id="KW-0539">Nucleus</keyword>
<comment type="similarity">
    <text evidence="2">Belongs to the NOC2 family.</text>
</comment>
<feature type="compositionally biased region" description="Acidic residues" evidence="4">
    <location>
        <begin position="88"/>
        <end position="128"/>
    </location>
</feature>
<comment type="subcellular location">
    <subcellularLocation>
        <location evidence="1">Nucleus</location>
    </subcellularLocation>
</comment>
<reference evidence="6" key="2">
    <citation type="submission" date="2015-01" db="EMBL/GenBank/DDBJ databases">
        <title>Evolutionary Origins and Diversification of the Mycorrhizal Mutualists.</title>
        <authorList>
            <consortium name="DOE Joint Genome Institute"/>
            <consortium name="Mycorrhizal Genomics Consortium"/>
            <person name="Kohler A."/>
            <person name="Kuo A."/>
            <person name="Nagy L.G."/>
            <person name="Floudas D."/>
            <person name="Copeland A."/>
            <person name="Barry K.W."/>
            <person name="Cichocki N."/>
            <person name="Veneault-Fourrey C."/>
            <person name="LaButti K."/>
            <person name="Lindquist E.A."/>
            <person name="Lipzen A."/>
            <person name="Lundell T."/>
            <person name="Morin E."/>
            <person name="Murat C."/>
            <person name="Riley R."/>
            <person name="Ohm R."/>
            <person name="Sun H."/>
            <person name="Tunlid A."/>
            <person name="Henrissat B."/>
            <person name="Grigoriev I.V."/>
            <person name="Hibbett D.S."/>
            <person name="Martin F."/>
        </authorList>
    </citation>
    <scope>NUCLEOTIDE SEQUENCE [LARGE SCALE GENOMIC DNA]</scope>
    <source>
        <strain evidence="6">MAFF 305830</strain>
    </source>
</reference>
<evidence type="ECO:0000256" key="3">
    <source>
        <dbReference type="ARBA" id="ARBA00023242"/>
    </source>
</evidence>
<dbReference type="GO" id="GO:0005730">
    <property type="term" value="C:nucleolus"/>
    <property type="evidence" value="ECO:0007669"/>
    <property type="project" value="TreeGrafter"/>
</dbReference>
<evidence type="ECO:0000256" key="4">
    <source>
        <dbReference type="SAM" id="MobiDB-lite"/>
    </source>
</evidence>
<dbReference type="GO" id="GO:0042273">
    <property type="term" value="P:ribosomal large subunit biogenesis"/>
    <property type="evidence" value="ECO:0007669"/>
    <property type="project" value="TreeGrafter"/>
</dbReference>
<evidence type="ECO:0000313" key="6">
    <source>
        <dbReference type="Proteomes" id="UP000054097"/>
    </source>
</evidence>
<feature type="region of interest" description="Disordered" evidence="4">
    <location>
        <begin position="636"/>
        <end position="657"/>
    </location>
</feature>
<evidence type="ECO:0000313" key="5">
    <source>
        <dbReference type="EMBL" id="KIM24518.1"/>
    </source>
</evidence>
<dbReference type="GO" id="GO:0030690">
    <property type="term" value="C:Noc1p-Noc2p complex"/>
    <property type="evidence" value="ECO:0007669"/>
    <property type="project" value="TreeGrafter"/>
</dbReference>
<name>A0A0C2WDG2_SERVB</name>
<dbReference type="OrthoDB" id="10266662at2759"/>
<dbReference type="PANTHER" id="PTHR12687:SF4">
    <property type="entry name" value="NUCLEOLAR COMPLEX PROTEIN 2 HOMOLOG"/>
    <property type="match status" value="1"/>
</dbReference>
<sequence length="735" mass="82258">MKTKKSSRKFAASGKLKQAIQARHKHQQIKKRFEGRRGRNGAAGKGKTDGKPSGPLKSGKEDETDEEEDVVMEERRPTKKTSKANAVESDEEEEQGTDDNDSEGEEDSEDDGEEDDEGSFSSFDEDEEGAGHLLELSKLAEKDPEFYKYLQENDKELLEFNANEPDVIASDEEMETGIPSEDEGEEATPVLKPETLKTWQKALLEHRSLRALRKLLLAFRAAAYGNDDDAVVAWSIDSSEVFDKVVTTALKYTPMVLDHHIPYRALPEGRYKPPLNSPKQQSLTRLISSFFKSILHLLSQITNPQMVTTCLTDSAKLVPYIVGNRKIVKSYVKTCLALWSAPNIDISNEGEEESGDNTAEADKVRIAAFLSMRRVAIGNDEALLDLVLKGAYTTLVKTSRSTNVHSLPAINLMKNTAVDLYSIDQAASYQHAFGYIRQLAVTLRNTLKAKATGPKEPNSKEKPKAKSKEPFKQVYNWQFVHSVDFWSMLLSRSCEKDPASELQPLIYPLVQVTLGAVKLVPTPRYYPLHLHLLRSLLTLSHHTHTYIPLPPYLIPLITSLASTQKPKSSTLKPLDLEVIIRAPTSYLKTRIFIDGIVEEALYLVAEWCADVQNSVAFPEIMVPIVLALKRCLKNTKQKGSGKANGKGGGGGDAKSSKSIKTLVERIEEGMQWTKEKRRTVSFTPNDRNQVDRWEAAVKIKDTPLGKYAAVLKKARERNRAMLEKARQGQDEYLDE</sequence>
<gene>
    <name evidence="5" type="ORF">M408DRAFT_331746</name>
</gene>
<reference evidence="5 6" key="1">
    <citation type="submission" date="2014-04" db="EMBL/GenBank/DDBJ databases">
        <authorList>
            <consortium name="DOE Joint Genome Institute"/>
            <person name="Kuo A."/>
            <person name="Zuccaro A."/>
            <person name="Kohler A."/>
            <person name="Nagy L.G."/>
            <person name="Floudas D."/>
            <person name="Copeland A."/>
            <person name="Barry K.W."/>
            <person name="Cichocki N."/>
            <person name="Veneault-Fourrey C."/>
            <person name="LaButti K."/>
            <person name="Lindquist E.A."/>
            <person name="Lipzen A."/>
            <person name="Lundell T."/>
            <person name="Morin E."/>
            <person name="Murat C."/>
            <person name="Sun H."/>
            <person name="Tunlid A."/>
            <person name="Henrissat B."/>
            <person name="Grigoriev I.V."/>
            <person name="Hibbett D.S."/>
            <person name="Martin F."/>
            <person name="Nordberg H.P."/>
            <person name="Cantor M.N."/>
            <person name="Hua S.X."/>
        </authorList>
    </citation>
    <scope>NUCLEOTIDE SEQUENCE [LARGE SCALE GENOMIC DNA]</scope>
    <source>
        <strain evidence="5 6">MAFF 305830</strain>
    </source>
</reference>
<feature type="compositionally biased region" description="Gly residues" evidence="4">
    <location>
        <begin position="642"/>
        <end position="652"/>
    </location>
</feature>
<feature type="compositionally biased region" description="Acidic residues" evidence="4">
    <location>
        <begin position="62"/>
        <end position="71"/>
    </location>
</feature>
<feature type="region of interest" description="Disordered" evidence="4">
    <location>
        <begin position="1"/>
        <end position="128"/>
    </location>
</feature>
<protein>
    <recommendedName>
        <fullName evidence="7">Nucleolar complex protein 2</fullName>
    </recommendedName>
</protein>
<dbReference type="Pfam" id="PF03715">
    <property type="entry name" value="Noc2"/>
    <property type="match status" value="1"/>
</dbReference>
<dbReference type="HOGENOM" id="CLU_011272_0_0_1"/>
<dbReference type="EMBL" id="KN824323">
    <property type="protein sequence ID" value="KIM24518.1"/>
    <property type="molecule type" value="Genomic_DNA"/>
</dbReference>
<keyword evidence="6" id="KW-1185">Reference proteome</keyword>
<dbReference type="GO" id="GO:0030691">
    <property type="term" value="C:Noc2p-Noc3p complex"/>
    <property type="evidence" value="ECO:0007669"/>
    <property type="project" value="TreeGrafter"/>
</dbReference>
<evidence type="ECO:0008006" key="7">
    <source>
        <dbReference type="Google" id="ProtNLM"/>
    </source>
</evidence>
<organism evidence="5 6">
    <name type="scientific">Serendipita vermifera MAFF 305830</name>
    <dbReference type="NCBI Taxonomy" id="933852"/>
    <lineage>
        <taxon>Eukaryota</taxon>
        <taxon>Fungi</taxon>
        <taxon>Dikarya</taxon>
        <taxon>Basidiomycota</taxon>
        <taxon>Agaricomycotina</taxon>
        <taxon>Agaricomycetes</taxon>
        <taxon>Sebacinales</taxon>
        <taxon>Serendipitaceae</taxon>
        <taxon>Serendipita</taxon>
    </lineage>
</organism>
<dbReference type="PANTHER" id="PTHR12687">
    <property type="entry name" value="NUCLEOLAR COMPLEX 2 AND RAD4-RELATED"/>
    <property type="match status" value="1"/>
</dbReference>
<dbReference type="GO" id="GO:0005654">
    <property type="term" value="C:nucleoplasm"/>
    <property type="evidence" value="ECO:0007669"/>
    <property type="project" value="TreeGrafter"/>
</dbReference>